<name>A0AAU6ST13_UNCXX</name>
<dbReference type="CDD" id="cd00609">
    <property type="entry name" value="AAT_like"/>
    <property type="match status" value="1"/>
</dbReference>
<organism evidence="7">
    <name type="scientific">bacterium 19PA01SH03</name>
    <dbReference type="NCBI Taxonomy" id="2920705"/>
    <lineage>
        <taxon>Bacteria</taxon>
    </lineage>
</organism>
<dbReference type="InterPro" id="IPR015422">
    <property type="entry name" value="PyrdxlP-dep_Trfase_small"/>
</dbReference>
<dbReference type="PRINTS" id="PR00035">
    <property type="entry name" value="HTHGNTR"/>
</dbReference>
<accession>A0AAU6ST13</accession>
<dbReference type="InterPro" id="IPR036388">
    <property type="entry name" value="WH-like_DNA-bd_sf"/>
</dbReference>
<dbReference type="Gene3D" id="1.10.10.10">
    <property type="entry name" value="Winged helix-like DNA-binding domain superfamily/Winged helix DNA-binding domain"/>
    <property type="match status" value="1"/>
</dbReference>
<evidence type="ECO:0000313" key="7">
    <source>
        <dbReference type="EMBL" id="XAG23095.1"/>
    </source>
</evidence>
<dbReference type="InterPro" id="IPR015421">
    <property type="entry name" value="PyrdxlP-dep_Trfase_major"/>
</dbReference>
<dbReference type="CDD" id="cd07377">
    <property type="entry name" value="WHTH_GntR"/>
    <property type="match status" value="1"/>
</dbReference>
<dbReference type="InterPro" id="IPR000524">
    <property type="entry name" value="Tscrpt_reg_HTH_GntR"/>
</dbReference>
<dbReference type="GO" id="GO:0030170">
    <property type="term" value="F:pyridoxal phosphate binding"/>
    <property type="evidence" value="ECO:0007669"/>
    <property type="project" value="InterPro"/>
</dbReference>
<protein>
    <submittedName>
        <fullName evidence="7">PLP-dependent aminotransferase family protein</fullName>
    </submittedName>
</protein>
<keyword evidence="7" id="KW-0032">Aminotransferase</keyword>
<feature type="domain" description="HTH gntR-type" evidence="6">
    <location>
        <begin position="4"/>
        <end position="72"/>
    </location>
</feature>
<comment type="similarity">
    <text evidence="1">In the C-terminal section; belongs to the class-I pyridoxal-phosphate-dependent aminotransferase family.</text>
</comment>
<dbReference type="Pfam" id="PF00155">
    <property type="entry name" value="Aminotran_1_2"/>
    <property type="match status" value="1"/>
</dbReference>
<keyword evidence="3" id="KW-0805">Transcription regulation</keyword>
<evidence type="ECO:0000256" key="4">
    <source>
        <dbReference type="ARBA" id="ARBA00023125"/>
    </source>
</evidence>
<keyword evidence="7" id="KW-0808">Transferase</keyword>
<dbReference type="Gene3D" id="3.40.640.10">
    <property type="entry name" value="Type I PLP-dependent aspartate aminotransferase-like (Major domain)"/>
    <property type="match status" value="1"/>
</dbReference>
<dbReference type="InterPro" id="IPR015424">
    <property type="entry name" value="PyrdxlP-dep_Trfase"/>
</dbReference>
<dbReference type="AlphaFoldDB" id="A0AAU6ST13"/>
<dbReference type="PANTHER" id="PTHR46577:SF2">
    <property type="entry name" value="TRANSCRIPTIONAL REGULATORY PROTEIN"/>
    <property type="match status" value="1"/>
</dbReference>
<gene>
    <name evidence="7" type="ORF">MRN70_14155</name>
</gene>
<evidence type="ECO:0000256" key="5">
    <source>
        <dbReference type="ARBA" id="ARBA00023163"/>
    </source>
</evidence>
<reference evidence="7" key="1">
    <citation type="submission" date="2022-03" db="EMBL/GenBank/DDBJ databases">
        <title>Sea Food Isolates.</title>
        <authorList>
            <person name="Li c."/>
        </authorList>
    </citation>
    <scope>NUCLEOTIDE SEQUENCE</scope>
    <source>
        <strain evidence="7">19PA01SH03</strain>
    </source>
</reference>
<dbReference type="InterPro" id="IPR004839">
    <property type="entry name" value="Aminotransferase_I/II_large"/>
</dbReference>
<dbReference type="PROSITE" id="PS50949">
    <property type="entry name" value="HTH_GNTR"/>
    <property type="match status" value="1"/>
</dbReference>
<dbReference type="GO" id="GO:0003700">
    <property type="term" value="F:DNA-binding transcription factor activity"/>
    <property type="evidence" value="ECO:0007669"/>
    <property type="project" value="InterPro"/>
</dbReference>
<dbReference type="GO" id="GO:0008483">
    <property type="term" value="F:transaminase activity"/>
    <property type="evidence" value="ECO:0007669"/>
    <property type="project" value="UniProtKB-KW"/>
</dbReference>
<dbReference type="SUPFAM" id="SSF46785">
    <property type="entry name" value="Winged helix' DNA-binding domain"/>
    <property type="match status" value="1"/>
</dbReference>
<proteinExistence type="inferred from homology"/>
<evidence type="ECO:0000256" key="3">
    <source>
        <dbReference type="ARBA" id="ARBA00023015"/>
    </source>
</evidence>
<dbReference type="EMBL" id="CP095339">
    <property type="protein sequence ID" value="XAG23095.1"/>
    <property type="molecule type" value="Genomic_DNA"/>
</dbReference>
<dbReference type="Pfam" id="PF00392">
    <property type="entry name" value="GntR"/>
    <property type="match status" value="1"/>
</dbReference>
<dbReference type="InterPro" id="IPR051446">
    <property type="entry name" value="HTH_trans_reg/aminotransferase"/>
</dbReference>
<evidence type="ECO:0000256" key="2">
    <source>
        <dbReference type="ARBA" id="ARBA00022898"/>
    </source>
</evidence>
<dbReference type="PANTHER" id="PTHR46577">
    <property type="entry name" value="HTH-TYPE TRANSCRIPTIONAL REGULATORY PROTEIN GABR"/>
    <property type="match status" value="1"/>
</dbReference>
<keyword evidence="2" id="KW-0663">Pyridoxal phosphate</keyword>
<keyword evidence="5" id="KW-0804">Transcription</keyword>
<dbReference type="SMART" id="SM00345">
    <property type="entry name" value="HTH_GNTR"/>
    <property type="match status" value="1"/>
</dbReference>
<keyword evidence="4" id="KW-0238">DNA-binding</keyword>
<dbReference type="Gene3D" id="3.90.1150.10">
    <property type="entry name" value="Aspartate Aminotransferase, domain 1"/>
    <property type="match status" value="1"/>
</dbReference>
<evidence type="ECO:0000256" key="1">
    <source>
        <dbReference type="ARBA" id="ARBA00005384"/>
    </source>
</evidence>
<evidence type="ECO:0000259" key="6">
    <source>
        <dbReference type="PROSITE" id="PS50949"/>
    </source>
</evidence>
<dbReference type="InterPro" id="IPR036390">
    <property type="entry name" value="WH_DNA-bd_sf"/>
</dbReference>
<dbReference type="GO" id="GO:0003677">
    <property type="term" value="F:DNA binding"/>
    <property type="evidence" value="ECO:0007669"/>
    <property type="project" value="UniProtKB-KW"/>
</dbReference>
<sequence>MVKICKYKQVEAYLRHAIEQRLFNSHEKLPSIRELALALSVSKNTVIRAYQVLEAQGWVYAQPRSGYCVSPPPSSLEISEQTPRQVDLLSMSKDILANPIKHYEMSAGSAHPNIDSSAIRSLYAHIGRHSRKQTHIPSHYQLPPGNNQLVKQLAKLSQESGIFAQSRDIAITHGAQQAISLAFRALTQVGDIVAVESPCYFGTLLLIESLGLRVVEIPSHTITGIDLDALVDALQRWPIKALLLTPNFTNPTGALMPLLHRKILLEKTSSLPIIEDDVFGYLGFNDPIPSLKSLDNHDRVIYINSLSKTLDSRLRIGWIIAGQYMEKIDKILLSENMGSLNLIQSAVAEFLSSGQYKTHLAKMRRLYQYRQQKFTTMLNQAFNGQQGLQGQYHLSHPEGSFLNWLTLPSHIDTYELYQQCLPKKISFLPGHLFATQHQFTHCIRFSVANLNDEKKWQPSLNLLAQMITAQLKSR</sequence>
<dbReference type="SUPFAM" id="SSF53383">
    <property type="entry name" value="PLP-dependent transferases"/>
    <property type="match status" value="1"/>
</dbReference>